<name>A0A8X6F050_TRICU</name>
<gene>
    <name evidence="2" type="ORF">TNCT_423301</name>
</gene>
<dbReference type="AlphaFoldDB" id="A0A8X6F050"/>
<feature type="non-terminal residue" evidence="2">
    <location>
        <position position="25"/>
    </location>
</feature>
<accession>A0A8X6F050</accession>
<reference evidence="2" key="1">
    <citation type="submission" date="2020-07" db="EMBL/GenBank/DDBJ databases">
        <title>Multicomponent nature underlies the extraordinary mechanical properties of spider dragline silk.</title>
        <authorList>
            <person name="Kono N."/>
            <person name="Nakamura H."/>
            <person name="Mori M."/>
            <person name="Yoshida Y."/>
            <person name="Ohtoshi R."/>
            <person name="Malay A.D."/>
            <person name="Moran D.A.P."/>
            <person name="Tomita M."/>
            <person name="Numata K."/>
            <person name="Arakawa K."/>
        </authorList>
    </citation>
    <scope>NUCLEOTIDE SEQUENCE</scope>
</reference>
<evidence type="ECO:0000313" key="2">
    <source>
        <dbReference type="EMBL" id="GFQ66282.1"/>
    </source>
</evidence>
<proteinExistence type="predicted"/>
<feature type="region of interest" description="Disordered" evidence="1">
    <location>
        <begin position="1"/>
        <end position="25"/>
    </location>
</feature>
<organism evidence="2 3">
    <name type="scientific">Trichonephila clavata</name>
    <name type="common">Joro spider</name>
    <name type="synonym">Nephila clavata</name>
    <dbReference type="NCBI Taxonomy" id="2740835"/>
    <lineage>
        <taxon>Eukaryota</taxon>
        <taxon>Metazoa</taxon>
        <taxon>Ecdysozoa</taxon>
        <taxon>Arthropoda</taxon>
        <taxon>Chelicerata</taxon>
        <taxon>Arachnida</taxon>
        <taxon>Araneae</taxon>
        <taxon>Araneomorphae</taxon>
        <taxon>Entelegynae</taxon>
        <taxon>Araneoidea</taxon>
        <taxon>Nephilidae</taxon>
        <taxon>Trichonephila</taxon>
    </lineage>
</organism>
<protein>
    <submittedName>
        <fullName evidence="2">Uncharacterized protein</fullName>
    </submittedName>
</protein>
<keyword evidence="3" id="KW-1185">Reference proteome</keyword>
<comment type="caution">
    <text evidence="2">The sequence shown here is derived from an EMBL/GenBank/DDBJ whole genome shotgun (WGS) entry which is preliminary data.</text>
</comment>
<dbReference type="Proteomes" id="UP000887116">
    <property type="component" value="Unassembled WGS sequence"/>
</dbReference>
<evidence type="ECO:0000256" key="1">
    <source>
        <dbReference type="SAM" id="MobiDB-lite"/>
    </source>
</evidence>
<dbReference type="EMBL" id="BMAO01020281">
    <property type="protein sequence ID" value="GFQ66282.1"/>
    <property type="molecule type" value="Genomic_DNA"/>
</dbReference>
<feature type="compositionally biased region" description="Basic and acidic residues" evidence="1">
    <location>
        <begin position="1"/>
        <end position="18"/>
    </location>
</feature>
<sequence>MRLGDGDHYLKGEGKHDFPVPIVRT</sequence>
<evidence type="ECO:0000313" key="3">
    <source>
        <dbReference type="Proteomes" id="UP000887116"/>
    </source>
</evidence>